<dbReference type="InterPro" id="IPR015797">
    <property type="entry name" value="NUDIX_hydrolase-like_dom_sf"/>
</dbReference>
<dbReference type="SMART" id="SM01125">
    <property type="entry name" value="DCP2"/>
    <property type="match status" value="1"/>
</dbReference>
<feature type="region of interest" description="Disordered" evidence="9">
    <location>
        <begin position="467"/>
        <end position="530"/>
    </location>
</feature>
<dbReference type="PANTHER" id="PTHR23114:SF17">
    <property type="entry name" value="M7GPPPN-MRNA HYDROLASE"/>
    <property type="match status" value="1"/>
</dbReference>
<dbReference type="OrthoDB" id="18996at2759"/>
<dbReference type="Pfam" id="PF00293">
    <property type="entry name" value="NUDIX"/>
    <property type="match status" value="1"/>
</dbReference>
<dbReference type="InterPro" id="IPR044099">
    <property type="entry name" value="Dcp2_NUDIX"/>
</dbReference>
<feature type="compositionally biased region" description="Polar residues" evidence="9">
    <location>
        <begin position="864"/>
        <end position="880"/>
    </location>
</feature>
<dbReference type="EMBL" id="JAPEVB010000003">
    <property type="protein sequence ID" value="KAJ4391425.1"/>
    <property type="molecule type" value="Genomic_DNA"/>
</dbReference>
<evidence type="ECO:0000256" key="6">
    <source>
        <dbReference type="ARBA" id="ARBA00022801"/>
    </source>
</evidence>
<organism evidence="11 12">
    <name type="scientific">Gnomoniopsis smithogilvyi</name>
    <dbReference type="NCBI Taxonomy" id="1191159"/>
    <lineage>
        <taxon>Eukaryota</taxon>
        <taxon>Fungi</taxon>
        <taxon>Dikarya</taxon>
        <taxon>Ascomycota</taxon>
        <taxon>Pezizomycotina</taxon>
        <taxon>Sordariomycetes</taxon>
        <taxon>Sordariomycetidae</taxon>
        <taxon>Diaporthales</taxon>
        <taxon>Gnomoniaceae</taxon>
        <taxon>Gnomoniopsis</taxon>
    </lineage>
</organism>
<evidence type="ECO:0000256" key="3">
    <source>
        <dbReference type="ARBA" id="ARBA00005279"/>
    </source>
</evidence>
<dbReference type="PROSITE" id="PS00893">
    <property type="entry name" value="NUDIX_BOX"/>
    <property type="match status" value="1"/>
</dbReference>
<feature type="region of interest" description="Disordered" evidence="9">
    <location>
        <begin position="559"/>
        <end position="588"/>
    </location>
</feature>
<comment type="subcellular location">
    <subcellularLocation>
        <location evidence="2">Cytoplasm</location>
    </subcellularLocation>
</comment>
<keyword evidence="12" id="KW-1185">Reference proteome</keyword>
<dbReference type="GO" id="GO:0003723">
    <property type="term" value="F:RNA binding"/>
    <property type="evidence" value="ECO:0007669"/>
    <property type="project" value="UniProtKB-KW"/>
</dbReference>
<dbReference type="PANTHER" id="PTHR23114">
    <property type="entry name" value="M7GPPPN-MRNA HYDROLASE"/>
    <property type="match status" value="1"/>
</dbReference>
<protein>
    <submittedName>
        <fullName evidence="11">mRNA-decapping enzyme subunit 2</fullName>
        <ecNumber evidence="11">3.6.1.62</ecNumber>
    </submittedName>
</protein>
<evidence type="ECO:0000313" key="12">
    <source>
        <dbReference type="Proteomes" id="UP001140453"/>
    </source>
</evidence>
<dbReference type="Gene3D" id="1.10.10.1050">
    <property type="entry name" value="Dcp2, box A domain"/>
    <property type="match status" value="1"/>
</dbReference>
<feature type="compositionally biased region" description="Polar residues" evidence="9">
    <location>
        <begin position="506"/>
        <end position="519"/>
    </location>
</feature>
<keyword evidence="4" id="KW-0963">Cytoplasm</keyword>
<evidence type="ECO:0000259" key="10">
    <source>
        <dbReference type="PROSITE" id="PS51462"/>
    </source>
</evidence>
<dbReference type="SUPFAM" id="SSF55811">
    <property type="entry name" value="Nudix"/>
    <property type="match status" value="1"/>
</dbReference>
<reference evidence="11" key="1">
    <citation type="submission" date="2022-10" db="EMBL/GenBank/DDBJ databases">
        <title>Tapping the CABI collections for fungal endophytes: first genome assemblies for Collariella, Neodidymelliopsis, Ascochyta clinopodiicola, Didymella pomorum, Didymosphaeria variabile, Neocosmospora piperis and Neocucurbitaria cava.</title>
        <authorList>
            <person name="Hill R."/>
        </authorList>
    </citation>
    <scope>NUCLEOTIDE SEQUENCE</scope>
    <source>
        <strain evidence="11">IMI 355082</strain>
    </source>
</reference>
<feature type="region of interest" description="Disordered" evidence="9">
    <location>
        <begin position="369"/>
        <end position="400"/>
    </location>
</feature>
<comment type="cofactor">
    <cofactor evidence="1">
        <name>Mn(2+)</name>
        <dbReference type="ChEBI" id="CHEBI:29035"/>
    </cofactor>
</comment>
<feature type="domain" description="Nudix hydrolase" evidence="10">
    <location>
        <begin position="95"/>
        <end position="227"/>
    </location>
</feature>
<dbReference type="SUPFAM" id="SSF140586">
    <property type="entry name" value="Dcp2 domain-like"/>
    <property type="match status" value="1"/>
</dbReference>
<feature type="region of interest" description="Disordered" evidence="9">
    <location>
        <begin position="848"/>
        <end position="885"/>
    </location>
</feature>
<keyword evidence="6 11" id="KW-0378">Hydrolase</keyword>
<dbReference type="GO" id="GO:0000184">
    <property type="term" value="P:nuclear-transcribed mRNA catabolic process, nonsense-mediated decay"/>
    <property type="evidence" value="ECO:0007669"/>
    <property type="project" value="InterPro"/>
</dbReference>
<dbReference type="PROSITE" id="PS51462">
    <property type="entry name" value="NUDIX"/>
    <property type="match status" value="1"/>
</dbReference>
<evidence type="ECO:0000256" key="9">
    <source>
        <dbReference type="SAM" id="MobiDB-lite"/>
    </source>
</evidence>
<comment type="caution">
    <text evidence="11">The sequence shown here is derived from an EMBL/GenBank/DDBJ whole genome shotgun (WGS) entry which is preliminary data.</text>
</comment>
<gene>
    <name evidence="11" type="primary">DCP2</name>
    <name evidence="11" type="ORF">N0V93_005042</name>
</gene>
<dbReference type="InterPro" id="IPR020084">
    <property type="entry name" value="NUDIX_hydrolase_CS"/>
</dbReference>
<keyword evidence="8" id="KW-0464">Manganese</keyword>
<dbReference type="Proteomes" id="UP001140453">
    <property type="component" value="Unassembled WGS sequence"/>
</dbReference>
<evidence type="ECO:0000313" key="11">
    <source>
        <dbReference type="EMBL" id="KAJ4391425.1"/>
    </source>
</evidence>
<evidence type="ECO:0000256" key="5">
    <source>
        <dbReference type="ARBA" id="ARBA00022723"/>
    </source>
</evidence>
<keyword evidence="7" id="KW-0694">RNA-binding</keyword>
<dbReference type="CDD" id="cd03672">
    <property type="entry name" value="NUDIX_Dcp2p_Nudt20"/>
    <property type="match status" value="1"/>
</dbReference>
<accession>A0A9W8YTT9</accession>
<proteinExistence type="inferred from homology"/>
<evidence type="ECO:0000256" key="8">
    <source>
        <dbReference type="ARBA" id="ARBA00023211"/>
    </source>
</evidence>
<keyword evidence="5" id="KW-0479">Metal-binding</keyword>
<dbReference type="Pfam" id="PF05026">
    <property type="entry name" value="DCP2"/>
    <property type="match status" value="1"/>
</dbReference>
<name>A0A9W8YTT9_9PEZI</name>
<dbReference type="GO" id="GO:0030145">
    <property type="term" value="F:manganese ion binding"/>
    <property type="evidence" value="ECO:0007669"/>
    <property type="project" value="InterPro"/>
</dbReference>
<evidence type="ECO:0000256" key="4">
    <source>
        <dbReference type="ARBA" id="ARBA00022490"/>
    </source>
</evidence>
<dbReference type="GO" id="GO:0000932">
    <property type="term" value="C:P-body"/>
    <property type="evidence" value="ECO:0007669"/>
    <property type="project" value="TreeGrafter"/>
</dbReference>
<evidence type="ECO:0000256" key="7">
    <source>
        <dbReference type="ARBA" id="ARBA00022884"/>
    </source>
</evidence>
<dbReference type="Gene3D" id="3.90.79.10">
    <property type="entry name" value="Nucleoside Triphosphate Pyrophosphohydrolase"/>
    <property type="match status" value="1"/>
</dbReference>
<dbReference type="FunFam" id="3.90.79.10:FF:000003">
    <property type="entry name" value="M7GpppN-mRNA hydrolase isoform 2"/>
    <property type="match status" value="1"/>
</dbReference>
<dbReference type="InterPro" id="IPR036189">
    <property type="entry name" value="DCP2_BoxA_sf"/>
</dbReference>
<evidence type="ECO:0000256" key="1">
    <source>
        <dbReference type="ARBA" id="ARBA00001936"/>
    </source>
</evidence>
<sequence>MEVPPRTVEEWLDDLCVRFVVNLPHDELAGFHRIGTHVEEAHWFYEDFIRPLDPTLPQMNLRVFSLKLLAHCPLTAHCTPDLLEKAYAHWIGYKKRIPVRGAILLNEAMDSVLLVRGWKSGASWMFPRGKINQDEDDLDCAVREVNEETGFDAKVAGLIPKDRKLKSFEMTMKDQNVKLFVIPNVPMDFPFEPKTRKEIGAIRWYTLAELPGRTKKKQGQDSAEAATNASKFYNIASFLDQLNKWIKHQRKAGDRNRLYHRNGHLSQVEAEDLMTEEEGMTTEAIPEPAAPYATVESHEAATRELHKLLNIQAPVQSSQAGTYSAQQDKGKALLAMLQQKQDMPQQAQPVAQTNTHMPHTPMENIYNVAPQPHTPQHHHPVQRLPQGSQQAPPPFPFQPAQPDINNQLLSVLGIAKPAPQQPTWQDTQIQDRQPTLHHQQAINYHHTLNHQQQTLDHQRALNQQALNQHQAMSAASGASANPPRLAHPQPLPPQANHILAGAVPPHSTSNNKPVQMQQQPNPPGSLVGSMNLPQQLVASLPQPPVVLDDKRRALLSAFTKTTSPAHELTSKTPSAPPISDGRQSNQHQERFNYTRLGSPYAGDQRTDLSSQNGTQTMRMPAVSPHLALAQAALRQPSVSQSQQKALLDILKTPSGASPRTEKVHLDLKENGVPVPSNQAVGHHPRPYNAQSGLETPVMMPRAQDALTQGNDLSNLPFSAQGIAVRPKNVEQTTPQQYSSSYHAQPLSAFRVDGAHADNMAQALGSPSYAGLKPHMAGSPYSHPISPAQTALQTPLISRQQESTPQERQTLLSLFGKTTAGVPASSSASFATQLQGKESALFDVVQGPTRVSTSGSVRNAPGTDGVTTNGPRAPGSSQQAPISPENEKFLLNYLKTVSDSAN</sequence>
<dbReference type="InterPro" id="IPR000086">
    <property type="entry name" value="NUDIX_hydrolase_dom"/>
</dbReference>
<dbReference type="GO" id="GO:0000290">
    <property type="term" value="P:deadenylation-dependent decapping of nuclear-transcribed mRNA"/>
    <property type="evidence" value="ECO:0007669"/>
    <property type="project" value="InterPro"/>
</dbReference>
<dbReference type="GO" id="GO:0140933">
    <property type="term" value="F:5'-(N(7)-methylguanosine 5'-triphospho)-[mRNA] hydrolase activity"/>
    <property type="evidence" value="ECO:0007669"/>
    <property type="project" value="UniProtKB-EC"/>
</dbReference>
<dbReference type="EC" id="3.6.1.62" evidence="11"/>
<dbReference type="AlphaFoldDB" id="A0A9W8YTT9"/>
<comment type="similarity">
    <text evidence="3">Belongs to the Nudix hydrolase family. DCP2 subfamily.</text>
</comment>
<evidence type="ECO:0000256" key="2">
    <source>
        <dbReference type="ARBA" id="ARBA00004496"/>
    </source>
</evidence>
<dbReference type="InterPro" id="IPR007722">
    <property type="entry name" value="DCP2_BoxA"/>
</dbReference>